<dbReference type="Proteomes" id="UP000482295">
    <property type="component" value="Unassembled WGS sequence"/>
</dbReference>
<dbReference type="AlphaFoldDB" id="A0A7C9HRP9"/>
<dbReference type="InterPro" id="IPR033985">
    <property type="entry name" value="SusD-like_N"/>
</dbReference>
<evidence type="ECO:0000313" key="3">
    <source>
        <dbReference type="Proteomes" id="UP000482295"/>
    </source>
</evidence>
<comment type="caution">
    <text evidence="2">The sequence shown here is derived from an EMBL/GenBank/DDBJ whole genome shotgun (WGS) entry which is preliminary data.</text>
</comment>
<dbReference type="Pfam" id="PF14322">
    <property type="entry name" value="SusD-like_3"/>
    <property type="match status" value="1"/>
</dbReference>
<dbReference type="InterPro" id="IPR011990">
    <property type="entry name" value="TPR-like_helical_dom_sf"/>
</dbReference>
<dbReference type="SUPFAM" id="SSF48452">
    <property type="entry name" value="TPR-like"/>
    <property type="match status" value="1"/>
</dbReference>
<evidence type="ECO:0000313" key="2">
    <source>
        <dbReference type="EMBL" id="MUL28867.1"/>
    </source>
</evidence>
<name>A0A7C9HRP9_9BACT</name>
<organism evidence="2 3">
    <name type="scientific">Prevotella vespertina</name>
    <dbReference type="NCBI Taxonomy" id="2608404"/>
    <lineage>
        <taxon>Bacteria</taxon>
        <taxon>Pseudomonadati</taxon>
        <taxon>Bacteroidota</taxon>
        <taxon>Bacteroidia</taxon>
        <taxon>Bacteroidales</taxon>
        <taxon>Prevotellaceae</taxon>
        <taxon>Prevotella</taxon>
    </lineage>
</organism>
<accession>A0A7C9HRP9</accession>
<dbReference type="RefSeq" id="WP_155716689.1">
    <property type="nucleotide sequence ID" value="NZ_VVIQ01000016.1"/>
</dbReference>
<protein>
    <submittedName>
        <fullName evidence="2">RagB/SusD family nutrient uptake outer membrane protein</fullName>
    </submittedName>
</protein>
<reference evidence="2 3" key="1">
    <citation type="submission" date="2019-09" db="EMBL/GenBank/DDBJ databases">
        <title>Prevotella A2879 sp. nov., isolated from an abscess of a patient.</title>
        <authorList>
            <person name="Buhl M."/>
            <person name="Oberhettinger P."/>
        </authorList>
    </citation>
    <scope>NUCLEOTIDE SEQUENCE [LARGE SCALE GENOMIC DNA]</scope>
    <source>
        <strain evidence="2 3">A2879</strain>
    </source>
</reference>
<dbReference type="EMBL" id="VVIQ01000016">
    <property type="protein sequence ID" value="MUL28867.1"/>
    <property type="molecule type" value="Genomic_DNA"/>
</dbReference>
<dbReference type="Gene3D" id="1.25.40.390">
    <property type="match status" value="1"/>
</dbReference>
<keyword evidence="3" id="KW-1185">Reference proteome</keyword>
<feature type="domain" description="SusD-like N-terminal" evidence="1">
    <location>
        <begin position="21"/>
        <end position="219"/>
    </location>
</feature>
<sequence>MKNLNILLAGLGLIALSSCNDFLDKLPDDRAEVNTFEKAKKLVASAYAEGSPAFLMEWSSDNVMDNGKTFLYQTNQSEVYRWKPVTTTENDDPRSVWNNSYLAVGHANEVLASLSKVKDRDPSPVRAEALLCRAWTMFRLSNIFCMAYDGTKADQYLGLPYPKEPGVSVNERGTLKQLYENINADIEEALPLLDDSYLTAPKYHFNSRAAYAFAARFNLYYGQWQKAIDYATKALGSTPSADLRNWAHYKTLSGSIDIHNAYISSSEKANYMLQTAYSSLGRLISSGALRFNFAQLLVEKELFWAPMPWGRGSQNNTLYQSRMLYGNTQLTFFPKIMSEIQYTNAAKTTGYVHSLDAVLTADETLLVRAEAEILLKNYTAALADMNAWVVSHTEETVGSATRPTLTEASINSFFNGLSTVPAKVMMDAQMGVKKPLHPQGFSVEDGTQTNMLYALLQMRRIETWQQGLRFQDIKRYGIEITHRIDGEDPIYFVAGDLRGAIQLPSDVINSGLQANPRN</sequence>
<evidence type="ECO:0000259" key="1">
    <source>
        <dbReference type="Pfam" id="PF14322"/>
    </source>
</evidence>
<dbReference type="PROSITE" id="PS51257">
    <property type="entry name" value="PROKAR_LIPOPROTEIN"/>
    <property type="match status" value="1"/>
</dbReference>
<proteinExistence type="predicted"/>
<gene>
    <name evidence="2" type="ORF">F0475_11320</name>
</gene>